<evidence type="ECO:0000313" key="12">
    <source>
        <dbReference type="EMBL" id="MBK1876891.1"/>
    </source>
</evidence>
<evidence type="ECO:0000256" key="4">
    <source>
        <dbReference type="ARBA" id="ARBA00022857"/>
    </source>
</evidence>
<dbReference type="GO" id="GO:0009423">
    <property type="term" value="P:chorismate biosynthetic process"/>
    <property type="evidence" value="ECO:0007669"/>
    <property type="project" value="UniProtKB-UniRule"/>
</dbReference>
<name>A0A934VKP0_9BACT</name>
<dbReference type="RefSeq" id="WP_200355108.1">
    <property type="nucleotide sequence ID" value="NZ_JAENIL010000013.1"/>
</dbReference>
<comment type="pathway">
    <text evidence="1 8">Metabolic intermediate biosynthesis; chorismate biosynthesis; chorismate from D-erythrose 4-phosphate and phosphoenolpyruvate: step 4/7.</text>
</comment>
<evidence type="ECO:0000256" key="2">
    <source>
        <dbReference type="ARBA" id="ARBA00012962"/>
    </source>
</evidence>
<dbReference type="EC" id="1.1.1.25" evidence="2 8"/>
<feature type="domain" description="SDH C-terminal" evidence="11">
    <location>
        <begin position="274"/>
        <end position="304"/>
    </location>
</feature>
<dbReference type="NCBIfam" id="TIGR00507">
    <property type="entry name" value="aroE"/>
    <property type="match status" value="1"/>
</dbReference>
<dbReference type="Pfam" id="PF01488">
    <property type="entry name" value="Shikimate_DH"/>
    <property type="match status" value="1"/>
</dbReference>
<dbReference type="SUPFAM" id="SSF51735">
    <property type="entry name" value="NAD(P)-binding Rossmann-fold domains"/>
    <property type="match status" value="1"/>
</dbReference>
<dbReference type="GO" id="GO:0019632">
    <property type="term" value="P:shikimate metabolic process"/>
    <property type="evidence" value="ECO:0007669"/>
    <property type="project" value="InterPro"/>
</dbReference>
<dbReference type="AlphaFoldDB" id="A0A934VKP0"/>
<comment type="function">
    <text evidence="8">Involved in the biosynthesis of the chorismate, which leads to the biosynthesis of aromatic amino acids. Catalyzes the reversible NADPH linked reduction of 3-dehydroshikimate (DHSA) to yield shikimate (SA).</text>
</comment>
<accession>A0A934VKP0</accession>
<dbReference type="GO" id="GO:0008652">
    <property type="term" value="P:amino acid biosynthetic process"/>
    <property type="evidence" value="ECO:0007669"/>
    <property type="project" value="UniProtKB-KW"/>
</dbReference>
<evidence type="ECO:0000259" key="10">
    <source>
        <dbReference type="Pfam" id="PF08501"/>
    </source>
</evidence>
<dbReference type="GO" id="GO:0050661">
    <property type="term" value="F:NADP binding"/>
    <property type="evidence" value="ECO:0007669"/>
    <property type="project" value="InterPro"/>
</dbReference>
<dbReference type="HAMAP" id="MF_00222">
    <property type="entry name" value="Shikimate_DH_AroE"/>
    <property type="match status" value="1"/>
</dbReference>
<dbReference type="CDD" id="cd01065">
    <property type="entry name" value="NAD_bind_Shikimate_DH"/>
    <property type="match status" value="1"/>
</dbReference>
<dbReference type="Pfam" id="PF08501">
    <property type="entry name" value="Shikimate_dh_N"/>
    <property type="match status" value="1"/>
</dbReference>
<keyword evidence="4 8" id="KW-0521">NADP</keyword>
<feature type="binding site" evidence="8">
    <location>
        <position position="274"/>
    </location>
    <ligand>
        <name>NADP(+)</name>
        <dbReference type="ChEBI" id="CHEBI:58349"/>
    </ligand>
</feature>
<dbReference type="Gene3D" id="3.40.50.720">
    <property type="entry name" value="NAD(P)-binding Rossmann-like Domain"/>
    <property type="match status" value="1"/>
</dbReference>
<gene>
    <name evidence="8 12" type="primary">aroE</name>
    <name evidence="12" type="ORF">JIN87_08435</name>
</gene>
<evidence type="ECO:0000256" key="6">
    <source>
        <dbReference type="ARBA" id="ARBA00023141"/>
    </source>
</evidence>
<dbReference type="InterPro" id="IPR041121">
    <property type="entry name" value="SDH_C"/>
</dbReference>
<dbReference type="PANTHER" id="PTHR21089:SF1">
    <property type="entry name" value="BIFUNCTIONAL 3-DEHYDROQUINATE DEHYDRATASE_SHIKIMATE DEHYDROGENASE, CHLOROPLASTIC"/>
    <property type="match status" value="1"/>
</dbReference>
<dbReference type="EMBL" id="JAENIL010000013">
    <property type="protein sequence ID" value="MBK1876891.1"/>
    <property type="molecule type" value="Genomic_DNA"/>
</dbReference>
<comment type="subunit">
    <text evidence="8">Homodimer.</text>
</comment>
<comment type="caution">
    <text evidence="8">Lacks conserved residue(s) required for the propagation of feature annotation.</text>
</comment>
<evidence type="ECO:0000313" key="13">
    <source>
        <dbReference type="Proteomes" id="UP000617628"/>
    </source>
</evidence>
<comment type="similarity">
    <text evidence="8">Belongs to the shikimate dehydrogenase family.</text>
</comment>
<dbReference type="InterPro" id="IPR046346">
    <property type="entry name" value="Aminoacid_DH-like_N_sf"/>
</dbReference>
<dbReference type="InterPro" id="IPR022893">
    <property type="entry name" value="Shikimate_DH_fam"/>
</dbReference>
<dbReference type="Pfam" id="PF18317">
    <property type="entry name" value="SDH_C"/>
    <property type="match status" value="1"/>
</dbReference>
<dbReference type="Proteomes" id="UP000617628">
    <property type="component" value="Unassembled WGS sequence"/>
</dbReference>
<keyword evidence="5 8" id="KW-0560">Oxidoreductase</keyword>
<feature type="binding site" evidence="8">
    <location>
        <position position="253"/>
    </location>
    <ligand>
        <name>shikimate</name>
        <dbReference type="ChEBI" id="CHEBI:36208"/>
    </ligand>
</feature>
<comment type="caution">
    <text evidence="12">The sequence shown here is derived from an EMBL/GenBank/DDBJ whole genome shotgun (WGS) entry which is preliminary data.</text>
</comment>
<dbReference type="InterPro" id="IPR006151">
    <property type="entry name" value="Shikm_DH/Glu-tRNA_Rdtase"/>
</dbReference>
<dbReference type="Gene3D" id="3.40.50.10860">
    <property type="entry name" value="Leucine Dehydrogenase, chain A, domain 1"/>
    <property type="match status" value="1"/>
</dbReference>
<feature type="binding site" evidence="8">
    <location>
        <position position="281"/>
    </location>
    <ligand>
        <name>shikimate</name>
        <dbReference type="ChEBI" id="CHEBI:36208"/>
    </ligand>
</feature>
<dbReference type="SUPFAM" id="SSF53223">
    <property type="entry name" value="Aminoacid dehydrogenase-like, N-terminal domain"/>
    <property type="match status" value="1"/>
</dbReference>
<keyword evidence="6 8" id="KW-0057">Aromatic amino acid biosynthesis</keyword>
<feature type="binding site" evidence="8">
    <location>
        <begin position="38"/>
        <end position="40"/>
    </location>
    <ligand>
        <name>shikimate</name>
        <dbReference type="ChEBI" id="CHEBI:36208"/>
    </ligand>
</feature>
<evidence type="ECO:0000256" key="1">
    <source>
        <dbReference type="ARBA" id="ARBA00004871"/>
    </source>
</evidence>
<dbReference type="PANTHER" id="PTHR21089">
    <property type="entry name" value="SHIKIMATE DEHYDROGENASE"/>
    <property type="match status" value="1"/>
</dbReference>
<feature type="domain" description="Quinate/shikimate 5-dehydrogenase/glutamyl-tRNA reductase" evidence="9">
    <location>
        <begin position="146"/>
        <end position="196"/>
    </location>
</feature>
<comment type="catalytic activity">
    <reaction evidence="7 8">
        <text>shikimate + NADP(+) = 3-dehydroshikimate + NADPH + H(+)</text>
        <dbReference type="Rhea" id="RHEA:17737"/>
        <dbReference type="ChEBI" id="CHEBI:15378"/>
        <dbReference type="ChEBI" id="CHEBI:16630"/>
        <dbReference type="ChEBI" id="CHEBI:36208"/>
        <dbReference type="ChEBI" id="CHEBI:57783"/>
        <dbReference type="ChEBI" id="CHEBI:58349"/>
        <dbReference type="EC" id="1.1.1.25"/>
    </reaction>
</comment>
<dbReference type="GO" id="GO:0004764">
    <property type="term" value="F:shikimate 3-dehydrogenase (NADP+) activity"/>
    <property type="evidence" value="ECO:0007669"/>
    <property type="project" value="UniProtKB-UniRule"/>
</dbReference>
<evidence type="ECO:0000256" key="5">
    <source>
        <dbReference type="ARBA" id="ARBA00023002"/>
    </source>
</evidence>
<keyword evidence="3 8" id="KW-0028">Amino-acid biosynthesis</keyword>
<feature type="binding site" evidence="8">
    <location>
        <begin position="156"/>
        <end position="160"/>
    </location>
    <ligand>
        <name>NADP(+)</name>
        <dbReference type="ChEBI" id="CHEBI:58349"/>
    </ligand>
</feature>
<evidence type="ECO:0000259" key="11">
    <source>
        <dbReference type="Pfam" id="PF18317"/>
    </source>
</evidence>
<evidence type="ECO:0000256" key="3">
    <source>
        <dbReference type="ARBA" id="ARBA00022605"/>
    </source>
</evidence>
<dbReference type="InterPro" id="IPR013708">
    <property type="entry name" value="Shikimate_DH-bd_N"/>
</dbReference>
<feature type="active site" description="Proton acceptor" evidence="8">
    <location>
        <position position="95"/>
    </location>
</feature>
<organism evidence="12 13">
    <name type="scientific">Pelagicoccus mobilis</name>
    <dbReference type="NCBI Taxonomy" id="415221"/>
    <lineage>
        <taxon>Bacteria</taxon>
        <taxon>Pseudomonadati</taxon>
        <taxon>Verrucomicrobiota</taxon>
        <taxon>Opitutia</taxon>
        <taxon>Puniceicoccales</taxon>
        <taxon>Pelagicoccaceae</taxon>
        <taxon>Pelagicoccus</taxon>
    </lineage>
</organism>
<evidence type="ECO:0000256" key="8">
    <source>
        <dbReference type="HAMAP-Rule" id="MF_00222"/>
    </source>
</evidence>
<feature type="binding site" evidence="8">
    <location>
        <position position="251"/>
    </location>
    <ligand>
        <name>NADP(+)</name>
        <dbReference type="ChEBI" id="CHEBI:58349"/>
    </ligand>
</feature>
<dbReference type="InterPro" id="IPR011342">
    <property type="entry name" value="Shikimate_DH"/>
</dbReference>
<dbReference type="GO" id="GO:0009073">
    <property type="term" value="P:aromatic amino acid family biosynthetic process"/>
    <property type="evidence" value="ECO:0007669"/>
    <property type="project" value="UniProtKB-KW"/>
</dbReference>
<feature type="domain" description="Shikimate dehydrogenase substrate binding N-terminal" evidence="10">
    <location>
        <begin position="30"/>
        <end position="118"/>
    </location>
</feature>
<evidence type="ECO:0000256" key="7">
    <source>
        <dbReference type="ARBA" id="ARBA00049442"/>
    </source>
</evidence>
<keyword evidence="13" id="KW-1185">Reference proteome</keyword>
<evidence type="ECO:0000259" key="9">
    <source>
        <dbReference type="Pfam" id="PF01488"/>
    </source>
</evidence>
<feature type="binding site" evidence="8">
    <location>
        <position position="131"/>
    </location>
    <ligand>
        <name>shikimate</name>
        <dbReference type="ChEBI" id="CHEBI:36208"/>
    </ligand>
</feature>
<feature type="binding site" evidence="8">
    <location>
        <position position="116"/>
    </location>
    <ligand>
        <name>shikimate</name>
        <dbReference type="ChEBI" id="CHEBI:36208"/>
    </ligand>
</feature>
<sequence>MSPMLSYSADHTYTLEDLHDWQFQGTSLAVLGQPVRHSISPQMHNAALAELAAKHPQLSAWKYFRFEIAPEQLLESLPLFHAKGFQGLNLTVPHKEIAFPAVSQIDPEAQPIGAVNTLRRLDDGWAGYNTDGYGLAQGIERELQREIQNSDLVLLGAGGAARAAAIQALQSRCQSLTIVNRNQERLGKLVSELQPIAAAANIPLHPLSPQDIDTLPAGCLLVNATSLGLKQDDPTPIPEDKLPLNACCYDMIYNPPTTRLMNLVSQNGGIVANGLSMLVHQGAKSLSIWTETDAPAETMQKAAEQAMA</sequence>
<feature type="binding site" evidence="8">
    <location>
        <position position="91"/>
    </location>
    <ligand>
        <name>shikimate</name>
        <dbReference type="ChEBI" id="CHEBI:36208"/>
    </ligand>
</feature>
<dbReference type="InterPro" id="IPR036291">
    <property type="entry name" value="NAD(P)-bd_dom_sf"/>
</dbReference>
<protein>
    <recommendedName>
        <fullName evidence="2 8">Shikimate dehydrogenase (NADP(+))</fullName>
        <shortName evidence="8">SDH</shortName>
        <ecNumber evidence="2 8">1.1.1.25</ecNumber>
    </recommendedName>
</protein>
<reference evidence="12" key="1">
    <citation type="submission" date="2021-01" db="EMBL/GenBank/DDBJ databases">
        <title>Modified the classification status of verrucomicrobia.</title>
        <authorList>
            <person name="Feng X."/>
        </authorList>
    </citation>
    <scope>NUCLEOTIDE SEQUENCE</scope>
    <source>
        <strain evidence="12">KCTC 13126</strain>
    </source>
</reference>
<proteinExistence type="inferred from homology"/>